<evidence type="ECO:0000256" key="1">
    <source>
        <dbReference type="SAM" id="MobiDB-lite"/>
    </source>
</evidence>
<dbReference type="InterPro" id="IPR007284">
    <property type="entry name" value="Ground-like_dom"/>
</dbReference>
<reference evidence="4" key="1">
    <citation type="submission" date="2014-07" db="EMBL/GenBank/DDBJ databases">
        <authorList>
            <person name="Martin A.A"/>
            <person name="De Silva N."/>
        </authorList>
    </citation>
    <scope>NUCLEOTIDE SEQUENCE</scope>
</reference>
<evidence type="ECO:0000256" key="2">
    <source>
        <dbReference type="SAM" id="SignalP"/>
    </source>
</evidence>
<dbReference type="Proteomes" id="UP000035680">
    <property type="component" value="Unassembled WGS sequence"/>
</dbReference>
<protein>
    <submittedName>
        <fullName evidence="5">Ground-like domain-containing protein</fullName>
    </submittedName>
</protein>
<accession>A0A0K0G1L1</accession>
<evidence type="ECO:0000313" key="5">
    <source>
        <dbReference type="WBParaSite" id="SVE_1860200.1"/>
    </source>
</evidence>
<feature type="signal peptide" evidence="2">
    <location>
        <begin position="1"/>
        <end position="22"/>
    </location>
</feature>
<keyword evidence="2" id="KW-0732">Signal</keyword>
<feature type="compositionally biased region" description="Low complexity" evidence="1">
    <location>
        <begin position="74"/>
        <end position="83"/>
    </location>
</feature>
<feature type="compositionally biased region" description="Polar residues" evidence="1">
    <location>
        <begin position="54"/>
        <end position="63"/>
    </location>
</feature>
<proteinExistence type="predicted"/>
<feature type="chain" id="PRO_5005330436" evidence="2">
    <location>
        <begin position="23"/>
        <end position="157"/>
    </location>
</feature>
<organism evidence="4 5">
    <name type="scientific">Strongyloides venezuelensis</name>
    <name type="common">Threadworm</name>
    <dbReference type="NCBI Taxonomy" id="75913"/>
    <lineage>
        <taxon>Eukaryota</taxon>
        <taxon>Metazoa</taxon>
        <taxon>Ecdysozoa</taxon>
        <taxon>Nematoda</taxon>
        <taxon>Chromadorea</taxon>
        <taxon>Rhabditida</taxon>
        <taxon>Tylenchina</taxon>
        <taxon>Panagrolaimomorpha</taxon>
        <taxon>Strongyloidoidea</taxon>
        <taxon>Strongyloididae</taxon>
        <taxon>Strongyloides</taxon>
    </lineage>
</organism>
<name>A0A0K0G1L1_STRVS</name>
<evidence type="ECO:0000313" key="4">
    <source>
        <dbReference type="Proteomes" id="UP000035680"/>
    </source>
</evidence>
<keyword evidence="4" id="KW-1185">Reference proteome</keyword>
<sequence>MYKYIFLITFLFIFLHTYVVYSKKSSEFPLVTRGVKKTPIDYEVNIIHNDHNKGNVTASNKQFTNSKKDKTKNNKSTTTSKVTTKDTQCNNDTLEKILKNNILETASVSKRAIYHTAVSEMGEYFNVICSEHSFSFLANAQTFCHRTVKKISCLAYK</sequence>
<feature type="region of interest" description="Disordered" evidence="1">
    <location>
        <begin position="53"/>
        <end position="83"/>
    </location>
</feature>
<dbReference type="WBParaSite" id="SVE_1860200.1">
    <property type="protein sequence ID" value="SVE_1860200.1"/>
    <property type="gene ID" value="SVE_1860200"/>
</dbReference>
<dbReference type="AlphaFoldDB" id="A0A0K0G1L1"/>
<reference evidence="5" key="2">
    <citation type="submission" date="2015-08" db="UniProtKB">
        <authorList>
            <consortium name="WormBaseParasite"/>
        </authorList>
    </citation>
    <scope>IDENTIFICATION</scope>
</reference>
<dbReference type="STRING" id="75913.A0A0K0G1L1"/>
<feature type="domain" description="Ground-like" evidence="3">
    <location>
        <begin position="86"/>
        <end position="156"/>
    </location>
</feature>
<evidence type="ECO:0000259" key="3">
    <source>
        <dbReference type="Pfam" id="PF04155"/>
    </source>
</evidence>
<dbReference type="Pfam" id="PF04155">
    <property type="entry name" value="Ground-like"/>
    <property type="match status" value="1"/>
</dbReference>